<dbReference type="InterPro" id="IPR016032">
    <property type="entry name" value="Sig_transdc_resp-reg_C-effctor"/>
</dbReference>
<evidence type="ECO:0000313" key="6">
    <source>
        <dbReference type="Proteomes" id="UP000647133"/>
    </source>
</evidence>
<dbReference type="SUPFAM" id="SSF46894">
    <property type="entry name" value="C-terminal effector domain of the bipartite response regulators"/>
    <property type="match status" value="1"/>
</dbReference>
<dbReference type="Gene3D" id="1.10.10.10">
    <property type="entry name" value="Winged helix-like DNA-binding domain superfamily/Winged helix DNA-binding domain"/>
    <property type="match status" value="1"/>
</dbReference>
<evidence type="ECO:0000313" key="5">
    <source>
        <dbReference type="EMBL" id="MBD8488274.1"/>
    </source>
</evidence>
<evidence type="ECO:0000256" key="3">
    <source>
        <dbReference type="ARBA" id="ARBA00023163"/>
    </source>
</evidence>
<dbReference type="PRINTS" id="PR00038">
    <property type="entry name" value="HTHLUXR"/>
</dbReference>
<keyword evidence="6" id="KW-1185">Reference proteome</keyword>
<dbReference type="PANTHER" id="PTHR44688:SF16">
    <property type="entry name" value="DNA-BINDING TRANSCRIPTIONAL ACTIVATOR DEVR_DOSR"/>
    <property type="match status" value="1"/>
</dbReference>
<dbReference type="Proteomes" id="UP000647133">
    <property type="component" value="Unassembled WGS sequence"/>
</dbReference>
<dbReference type="Pfam" id="PF00196">
    <property type="entry name" value="GerE"/>
    <property type="match status" value="1"/>
</dbReference>
<keyword evidence="1" id="KW-0805">Transcription regulation</keyword>
<dbReference type="PANTHER" id="PTHR44688">
    <property type="entry name" value="DNA-BINDING TRANSCRIPTIONAL ACTIVATOR DEVR_DOSR"/>
    <property type="match status" value="1"/>
</dbReference>
<dbReference type="InterPro" id="IPR036388">
    <property type="entry name" value="WH-like_DNA-bd_sf"/>
</dbReference>
<sequence>MDYIYYLKTIHPSYYPTLFRSLTFFNEDKEKFLNLTYKLKDASGNWRLMVGITQTVTRSKTGKPLHAISIITPHENFSPETDAPILLLESLTKREMEVFMKLIEGLSANETAHALFISEETVKKHKKNIFKKLKCNKISELVAMAFELGVKY</sequence>
<proteinExistence type="predicted"/>
<dbReference type="PROSITE" id="PS50043">
    <property type="entry name" value="HTH_LUXR_2"/>
    <property type="match status" value="1"/>
</dbReference>
<protein>
    <recommendedName>
        <fullName evidence="4">HTH luxR-type domain-containing protein</fullName>
    </recommendedName>
</protein>
<gene>
    <name evidence="5" type="ORF">IFO69_05905</name>
</gene>
<feature type="domain" description="HTH luxR-type" evidence="4">
    <location>
        <begin position="84"/>
        <end position="149"/>
    </location>
</feature>
<organism evidence="5 6">
    <name type="scientific">Echinicola arenosa</name>
    <dbReference type="NCBI Taxonomy" id="2774144"/>
    <lineage>
        <taxon>Bacteria</taxon>
        <taxon>Pseudomonadati</taxon>
        <taxon>Bacteroidota</taxon>
        <taxon>Cytophagia</taxon>
        <taxon>Cytophagales</taxon>
        <taxon>Cyclobacteriaceae</taxon>
        <taxon>Echinicola</taxon>
    </lineage>
</organism>
<name>A0ABR9AID5_9BACT</name>
<evidence type="ECO:0000256" key="2">
    <source>
        <dbReference type="ARBA" id="ARBA00023125"/>
    </source>
</evidence>
<evidence type="ECO:0000256" key="1">
    <source>
        <dbReference type="ARBA" id="ARBA00023015"/>
    </source>
</evidence>
<accession>A0ABR9AID5</accession>
<keyword evidence="2" id="KW-0238">DNA-binding</keyword>
<keyword evidence="3" id="KW-0804">Transcription</keyword>
<evidence type="ECO:0000259" key="4">
    <source>
        <dbReference type="PROSITE" id="PS50043"/>
    </source>
</evidence>
<dbReference type="InterPro" id="IPR000792">
    <property type="entry name" value="Tscrpt_reg_LuxR_C"/>
</dbReference>
<dbReference type="EMBL" id="JACYTQ010000002">
    <property type="protein sequence ID" value="MBD8488274.1"/>
    <property type="molecule type" value="Genomic_DNA"/>
</dbReference>
<comment type="caution">
    <text evidence="5">The sequence shown here is derived from an EMBL/GenBank/DDBJ whole genome shotgun (WGS) entry which is preliminary data.</text>
</comment>
<reference evidence="5 6" key="1">
    <citation type="submission" date="2020-09" db="EMBL/GenBank/DDBJ databases">
        <title>Echinicola sp. CAU 1574 isolated from sand of Sido Beach.</title>
        <authorList>
            <person name="Kim W."/>
        </authorList>
    </citation>
    <scope>NUCLEOTIDE SEQUENCE [LARGE SCALE GENOMIC DNA]</scope>
    <source>
        <strain evidence="5 6">CAU 1574</strain>
    </source>
</reference>
<dbReference type="SMART" id="SM00421">
    <property type="entry name" value="HTH_LUXR"/>
    <property type="match status" value="1"/>
</dbReference>